<sequence length="72" mass="8316">MQRLFATLSEKDKRRYAGIEATKLGHGGIDYISKLFDIDPKTVRRGLQELDLADDPASERVRKKRWGPETRD</sequence>
<dbReference type="RefSeq" id="WP_255187590.1">
    <property type="nucleotide sequence ID" value="NZ_CP113517.1"/>
</dbReference>
<evidence type="ECO:0000313" key="2">
    <source>
        <dbReference type="Proteomes" id="UP001162780"/>
    </source>
</evidence>
<proteinExistence type="predicted"/>
<evidence type="ECO:0000313" key="1">
    <source>
        <dbReference type="EMBL" id="WAR46677.1"/>
    </source>
</evidence>
<reference evidence="1" key="1">
    <citation type="submission" date="2022-11" db="EMBL/GenBank/DDBJ databases">
        <title>Methylomonas rapida sp. nov., Carotenoid-Producing Obligate Methanotrophs with High Growth Characteristics and Biotechnological Potential.</title>
        <authorList>
            <person name="Tikhonova E.N."/>
            <person name="Suleimanov R.Z."/>
            <person name="Miroshnikov K."/>
            <person name="Oshkin I.Y."/>
            <person name="Belova S.E."/>
            <person name="Danilova O.V."/>
            <person name="Ashikhmin A."/>
            <person name="Konopkin A."/>
            <person name="But S.Y."/>
            <person name="Khmelenina V.N."/>
            <person name="Kuznetsov N."/>
            <person name="Pimenov N.V."/>
            <person name="Dedysh S.N."/>
        </authorList>
    </citation>
    <scope>NUCLEOTIDE SEQUENCE</scope>
    <source>
        <strain evidence="1">MP1</strain>
    </source>
</reference>
<gene>
    <name evidence="1" type="ORF">NM686_009230</name>
</gene>
<accession>A0ABY7GQA3</accession>
<keyword evidence="2" id="KW-1185">Reference proteome</keyword>
<dbReference type="Proteomes" id="UP001162780">
    <property type="component" value="Chromosome"/>
</dbReference>
<dbReference type="EMBL" id="CP113517">
    <property type="protein sequence ID" value="WAR46677.1"/>
    <property type="molecule type" value="Genomic_DNA"/>
</dbReference>
<name>A0ABY7GQA3_9GAMM</name>
<protein>
    <recommendedName>
        <fullName evidence="3">Transposase</fullName>
    </recommendedName>
</protein>
<evidence type="ECO:0008006" key="3">
    <source>
        <dbReference type="Google" id="ProtNLM"/>
    </source>
</evidence>
<organism evidence="1 2">
    <name type="scientific">Methylomonas rapida</name>
    <dbReference type="NCBI Taxonomy" id="2963939"/>
    <lineage>
        <taxon>Bacteria</taxon>
        <taxon>Pseudomonadati</taxon>
        <taxon>Pseudomonadota</taxon>
        <taxon>Gammaproteobacteria</taxon>
        <taxon>Methylococcales</taxon>
        <taxon>Methylococcaceae</taxon>
        <taxon>Methylomonas</taxon>
    </lineage>
</organism>